<comment type="caution">
    <text evidence="1">The sequence shown here is derived from an EMBL/GenBank/DDBJ whole genome shotgun (WGS) entry which is preliminary data.</text>
</comment>
<gene>
    <name evidence="1" type="ORF">AK812_SmicGene30148</name>
</gene>
<dbReference type="SMART" id="SM00355">
    <property type="entry name" value="ZnF_C2H2"/>
    <property type="match status" value="2"/>
</dbReference>
<dbReference type="OrthoDB" id="414895at2759"/>
<dbReference type="SUPFAM" id="SSF56219">
    <property type="entry name" value="DNase I-like"/>
    <property type="match status" value="1"/>
</dbReference>
<dbReference type="Proteomes" id="UP000186817">
    <property type="component" value="Unassembled WGS sequence"/>
</dbReference>
<keyword evidence="2" id="KW-1185">Reference proteome</keyword>
<dbReference type="PROSITE" id="PS50157">
    <property type="entry name" value="ZINC_FINGER_C2H2_2"/>
    <property type="match status" value="1"/>
</dbReference>
<organism evidence="1 2">
    <name type="scientific">Symbiodinium microadriaticum</name>
    <name type="common">Dinoflagellate</name>
    <name type="synonym">Zooxanthella microadriatica</name>
    <dbReference type="NCBI Taxonomy" id="2951"/>
    <lineage>
        <taxon>Eukaryota</taxon>
        <taxon>Sar</taxon>
        <taxon>Alveolata</taxon>
        <taxon>Dinophyceae</taxon>
        <taxon>Suessiales</taxon>
        <taxon>Symbiodiniaceae</taxon>
        <taxon>Symbiodinium</taxon>
    </lineage>
</organism>
<name>A0A1Q9CZZ7_SYMMI</name>
<dbReference type="Gene3D" id="3.60.10.10">
    <property type="entry name" value="Endonuclease/exonuclease/phosphatase"/>
    <property type="match status" value="1"/>
</dbReference>
<dbReference type="Gene3D" id="3.30.160.60">
    <property type="entry name" value="Classic Zinc Finger"/>
    <property type="match status" value="1"/>
</dbReference>
<reference evidence="1 2" key="1">
    <citation type="submission" date="2016-02" db="EMBL/GenBank/DDBJ databases">
        <title>Genome analysis of coral dinoflagellate symbionts highlights evolutionary adaptations to a symbiotic lifestyle.</title>
        <authorList>
            <person name="Aranda M."/>
            <person name="Li Y."/>
            <person name="Liew Y.J."/>
            <person name="Baumgarten S."/>
            <person name="Simakov O."/>
            <person name="Wilson M."/>
            <person name="Piel J."/>
            <person name="Ashoor H."/>
            <person name="Bougouffa S."/>
            <person name="Bajic V.B."/>
            <person name="Ryu T."/>
            <person name="Ravasi T."/>
            <person name="Bayer T."/>
            <person name="Micklem G."/>
            <person name="Kim H."/>
            <person name="Bhak J."/>
            <person name="Lajeunesse T.C."/>
            <person name="Voolstra C.R."/>
        </authorList>
    </citation>
    <scope>NUCLEOTIDE SEQUENCE [LARGE SCALE GENOMIC DNA]</scope>
    <source>
        <strain evidence="1 2">CCMP2467</strain>
    </source>
</reference>
<protein>
    <submittedName>
        <fullName evidence="1">Uncharacterized protein</fullName>
    </submittedName>
</protein>
<dbReference type="InterPro" id="IPR013087">
    <property type="entry name" value="Znf_C2H2_type"/>
</dbReference>
<proteinExistence type="predicted"/>
<dbReference type="EMBL" id="LSRX01000809">
    <property type="protein sequence ID" value="OLP88505.1"/>
    <property type="molecule type" value="Genomic_DNA"/>
</dbReference>
<dbReference type="PROSITE" id="PS00028">
    <property type="entry name" value="ZINC_FINGER_C2H2_1"/>
    <property type="match status" value="1"/>
</dbReference>
<evidence type="ECO:0000313" key="2">
    <source>
        <dbReference type="Proteomes" id="UP000186817"/>
    </source>
</evidence>
<accession>A0A1Q9CZZ7</accession>
<evidence type="ECO:0000313" key="1">
    <source>
        <dbReference type="EMBL" id="OLP88505.1"/>
    </source>
</evidence>
<dbReference type="InterPro" id="IPR036691">
    <property type="entry name" value="Endo/exonu/phosph_ase_sf"/>
</dbReference>
<sequence length="1393" mass="150993">MLQDSRDWEWDADIPGPPGPSVARLRILHDGGTAILTPASADGRATRAELAVLLRSKSYLLTIKPSNPRIMDHVHNGLEIKAVVVVTEALQTIPFPPARRPELRRILILDCRAVLGGFQWLLSVTGSFDLQELANLFTDTCPADYLVGFKGAEIRDGLLFFSHGQVEEVLAGHLRANPLRTTPKILVWEENLENSLIRAVSFEAPPGCKLVRCNAACFRPSVAEDDAAAGASIAVAVAIPNWIFLGVVCVFDCTQVGGSLFALRIANRAMRMTTPTIFVGQLATGSLAVPGLLGMALAALMDFVLTIRLAAPFHRAQVLEVVQSGLLSVRFATYNALSLATDKRGASCEGLAFVPARPALLASQFEAAGVTCAAVQEARTEEGWLCTGPFMRYCSGSDKGHFGVELWFHSKPAILSPLSGSKTSVRFEQSAFVVLHRDPRRLVMLFKQGGFQLVFAALHAPHRGADPDAIKSWWGTTEAILFRASRGRLLLVGADCNASLGSVESASVSSAGAEIQDLPGECLHALMGKCGLWAPATWSDVHSGPHWTFMQRRNGALCRPDFVLIPFEWKQGVIASWTDASIVAANAVIDHIAAVIQVDLRTSCRVARAGDPKGRIDTAALCDPQNKARLEGILAGAPRPTWNVTAHAHAAIVTEYLQTNLQAAFPLQRKKPLHPYLSDTAWALQQQVAWLRRRCARVRSGLRNLTLAGVFYAWRDGPQSQSASSAWLRDAQVAEAHFETSAAPMQLGGRKGASVLFGSHAMRTFMRHRAAEGLSSAVIFADVSAAYYSTIRALAARLPQHEPMPIALEHASAAGPVDLSELQRQMQQPSAMSQGGASSWLCALTATLNSGTWMYLQGDTTPVATRRGTRRALFGGKAEIQAYKHLGVLQASEGTRLFRCRRVALLRRGALLQSLVISKLTFGSGCWPPLDVGVMKKFSGAVFAIYRSALGLRFSDSQHVSVATACSLLGLLDHDSLLHIERLRYLRQLVRFGPDALWALLRQDHPYMDLLRGSLTWLYARVKATCDLPHPLESPLPWTELILQRAPRFKGLVQRAKGLELCRITCFAALQSLHSALAAHAQGEQICEPCEATPFTEACLVCRKAFTSRSAWAFHSSKLHGYRIAASVLAGSSGNTTCQGCGKRFSNAARLRRHLLHATSCRVGWGDFVPRDDRVPGPNPREPPLLLDGTFLPGAECLDPASYNKGLLDTLLAKSSWTTEEVWHTVVDFIEPLETLRRTVRLWADLATPAGSVGDILEDILGLLDPEVSCDTFHRTKATPPVATCCDTLPGPLQCSFPLVLTGAVARYQLEAPPCPAFCYPFIGGVPLSAAKRQTAYVEGACDLLGQLVQQSASTRVLLLAKREALACLEPAPSWLLSGGLSACEGGLESPRD</sequence>